<organism evidence="1">
    <name type="scientific">Arundo donax</name>
    <name type="common">Giant reed</name>
    <name type="synonym">Donax arundinaceus</name>
    <dbReference type="NCBI Taxonomy" id="35708"/>
    <lineage>
        <taxon>Eukaryota</taxon>
        <taxon>Viridiplantae</taxon>
        <taxon>Streptophyta</taxon>
        <taxon>Embryophyta</taxon>
        <taxon>Tracheophyta</taxon>
        <taxon>Spermatophyta</taxon>
        <taxon>Magnoliopsida</taxon>
        <taxon>Liliopsida</taxon>
        <taxon>Poales</taxon>
        <taxon>Poaceae</taxon>
        <taxon>PACMAD clade</taxon>
        <taxon>Arundinoideae</taxon>
        <taxon>Arundineae</taxon>
        <taxon>Arundo</taxon>
    </lineage>
</organism>
<protein>
    <submittedName>
        <fullName evidence="1">CYP727A4</fullName>
    </submittedName>
</protein>
<dbReference type="EMBL" id="GBRH01187404">
    <property type="protein sequence ID" value="JAE10492.1"/>
    <property type="molecule type" value="Transcribed_RNA"/>
</dbReference>
<reference evidence="1" key="2">
    <citation type="journal article" date="2015" name="Data Brief">
        <title>Shoot transcriptome of the giant reed, Arundo donax.</title>
        <authorList>
            <person name="Barrero R.A."/>
            <person name="Guerrero F.D."/>
            <person name="Moolhuijzen P."/>
            <person name="Goolsby J.A."/>
            <person name="Tidwell J."/>
            <person name="Bellgard S.E."/>
            <person name="Bellgard M.I."/>
        </authorList>
    </citation>
    <scope>NUCLEOTIDE SEQUENCE</scope>
    <source>
        <tissue evidence="1">Shoot tissue taken approximately 20 cm above the soil surface</tissue>
    </source>
</reference>
<evidence type="ECO:0000313" key="1">
    <source>
        <dbReference type="EMBL" id="JAE10492.1"/>
    </source>
</evidence>
<accession>A0A0A9FDR3</accession>
<sequence length="43" mass="4975">MTHCKQQQYLHTADLATSGTRRASSKCYQSSKQKWKYHATSNL</sequence>
<reference evidence="1" key="1">
    <citation type="submission" date="2014-09" db="EMBL/GenBank/DDBJ databases">
        <authorList>
            <person name="Magalhaes I.L.F."/>
            <person name="Oliveira U."/>
            <person name="Santos F.R."/>
            <person name="Vidigal T.H.D.A."/>
            <person name="Brescovit A.D."/>
            <person name="Santos A.J."/>
        </authorList>
    </citation>
    <scope>NUCLEOTIDE SEQUENCE</scope>
    <source>
        <tissue evidence="1">Shoot tissue taken approximately 20 cm above the soil surface</tissue>
    </source>
</reference>
<proteinExistence type="predicted"/>
<dbReference type="AlphaFoldDB" id="A0A0A9FDR3"/>
<name>A0A0A9FDR3_ARUDO</name>